<dbReference type="CDD" id="cd07773">
    <property type="entry name" value="ASKHA_NBD_FGGY_FK"/>
    <property type="match status" value="1"/>
</dbReference>
<keyword evidence="3" id="KW-0418">Kinase</keyword>
<keyword evidence="2" id="KW-0808">Transferase</keyword>
<reference evidence="6 7" key="1">
    <citation type="submission" date="2024-09" db="EMBL/GenBank/DDBJ databases">
        <authorList>
            <person name="Pan X."/>
        </authorList>
    </citation>
    <scope>NUCLEOTIDE SEQUENCE [LARGE SCALE GENOMIC DNA]</scope>
    <source>
        <strain evidence="6 7">B2969</strain>
    </source>
</reference>
<evidence type="ECO:0000313" key="6">
    <source>
        <dbReference type="EMBL" id="MFH8252035.1"/>
    </source>
</evidence>
<dbReference type="RefSeq" id="WP_397557488.1">
    <property type="nucleotide sequence ID" value="NZ_JBIQWL010000007.1"/>
</dbReference>
<proteinExistence type="inferred from homology"/>
<comment type="caution">
    <text evidence="6">The sequence shown here is derived from an EMBL/GenBank/DDBJ whole genome shotgun (WGS) entry which is preliminary data.</text>
</comment>
<feature type="domain" description="Carbohydrate kinase FGGY N-terminal" evidence="4">
    <location>
        <begin position="3"/>
        <end position="240"/>
    </location>
</feature>
<dbReference type="Proteomes" id="UP001610861">
    <property type="component" value="Unassembled WGS sequence"/>
</dbReference>
<sequence length="495" mass="53460">MLVYAVDVGTTNLKVVLYDEQLRRLATAAAPAVYARDGVRVEFDPEELFASVVELIGRCADAARPGRDEAVIALTGQAESLVLLDRQGAPVRAGLSWLDDRAVDEAREIGEHFGAEQAFAVTGEPFSSTTWPAAKLRWLRRHEPDALAAAASVLMIKDYLVLRLTGIATGEVSTRGFTYLWDVAGGGYWDAMTEYCSVPPGSLPDVVAAGSDVGCVRDDVAQLLPPATRYRVNVGALDHFCAMAGTGSYVEGCVSESAGTVLSLSLLAGDWEFDPQRKVSFHAGLRQGETVLFNGVDGGGAALEWFRVQGLGGMPYEDLERSLRMRAHRDAPMFLPYLTGVNPPDYFAHAKGAFLDLDLGHDRIDLAYAVEEGIAHLLRRNIEYFSAGPADEIVSTGGGAASTFWNQLKADVCGIDVVVPDELEATCRGAAVLALAAAGIIGDLSEASALNPPPSVRYRPSGDRRRQERYARFDDHLRRLFHETPALPLHTKDTP</sequence>
<evidence type="ECO:0000256" key="2">
    <source>
        <dbReference type="ARBA" id="ARBA00022679"/>
    </source>
</evidence>
<dbReference type="InterPro" id="IPR050406">
    <property type="entry name" value="FGGY_Carb_Kinase"/>
</dbReference>
<evidence type="ECO:0000259" key="4">
    <source>
        <dbReference type="Pfam" id="PF00370"/>
    </source>
</evidence>
<comment type="similarity">
    <text evidence="1">Belongs to the FGGY kinase family.</text>
</comment>
<dbReference type="PIRSF" id="PIRSF000538">
    <property type="entry name" value="GlpK"/>
    <property type="match status" value="1"/>
</dbReference>
<dbReference type="PANTHER" id="PTHR43095">
    <property type="entry name" value="SUGAR KINASE"/>
    <property type="match status" value="1"/>
</dbReference>
<feature type="domain" description="Carbohydrate kinase FGGY C-terminal" evidence="5">
    <location>
        <begin position="291"/>
        <end position="438"/>
    </location>
</feature>
<dbReference type="SUPFAM" id="SSF53067">
    <property type="entry name" value="Actin-like ATPase domain"/>
    <property type="match status" value="2"/>
</dbReference>
<dbReference type="Pfam" id="PF02782">
    <property type="entry name" value="FGGY_C"/>
    <property type="match status" value="1"/>
</dbReference>
<evidence type="ECO:0000313" key="7">
    <source>
        <dbReference type="Proteomes" id="UP001610861"/>
    </source>
</evidence>
<accession>A0ABW7QAW4</accession>
<keyword evidence="7" id="KW-1185">Reference proteome</keyword>
<dbReference type="InterPro" id="IPR018485">
    <property type="entry name" value="FGGY_C"/>
</dbReference>
<dbReference type="InterPro" id="IPR043129">
    <property type="entry name" value="ATPase_NBD"/>
</dbReference>
<dbReference type="InterPro" id="IPR018484">
    <property type="entry name" value="FGGY_N"/>
</dbReference>
<dbReference type="Gene3D" id="3.30.420.40">
    <property type="match status" value="2"/>
</dbReference>
<gene>
    <name evidence="6" type="ORF">ACH3VR_16850</name>
</gene>
<evidence type="ECO:0000259" key="5">
    <source>
        <dbReference type="Pfam" id="PF02782"/>
    </source>
</evidence>
<dbReference type="PANTHER" id="PTHR43095:SF2">
    <property type="entry name" value="GLUCONOKINASE"/>
    <property type="match status" value="1"/>
</dbReference>
<evidence type="ECO:0000256" key="3">
    <source>
        <dbReference type="ARBA" id="ARBA00022777"/>
    </source>
</evidence>
<dbReference type="InterPro" id="IPR000577">
    <property type="entry name" value="Carb_kinase_FGGY"/>
</dbReference>
<protein>
    <submittedName>
        <fullName evidence="6">L-fuculokinase</fullName>
    </submittedName>
</protein>
<dbReference type="Pfam" id="PF00370">
    <property type="entry name" value="FGGY_N"/>
    <property type="match status" value="1"/>
</dbReference>
<evidence type="ECO:0000256" key="1">
    <source>
        <dbReference type="ARBA" id="ARBA00009156"/>
    </source>
</evidence>
<name>A0ABW7QAW4_9MICO</name>
<organism evidence="6 7">
    <name type="scientific">Microbacterium alkaliflavum</name>
    <dbReference type="NCBI Taxonomy" id="3248839"/>
    <lineage>
        <taxon>Bacteria</taxon>
        <taxon>Bacillati</taxon>
        <taxon>Actinomycetota</taxon>
        <taxon>Actinomycetes</taxon>
        <taxon>Micrococcales</taxon>
        <taxon>Microbacteriaceae</taxon>
        <taxon>Microbacterium</taxon>
    </lineage>
</organism>
<dbReference type="EMBL" id="JBIQWL010000007">
    <property type="protein sequence ID" value="MFH8252035.1"/>
    <property type="molecule type" value="Genomic_DNA"/>
</dbReference>